<organism evidence="3 4">
    <name type="scientific">Allacma fusca</name>
    <dbReference type="NCBI Taxonomy" id="39272"/>
    <lineage>
        <taxon>Eukaryota</taxon>
        <taxon>Metazoa</taxon>
        <taxon>Ecdysozoa</taxon>
        <taxon>Arthropoda</taxon>
        <taxon>Hexapoda</taxon>
        <taxon>Collembola</taxon>
        <taxon>Symphypleona</taxon>
        <taxon>Sminthuridae</taxon>
        <taxon>Allacma</taxon>
    </lineage>
</organism>
<dbReference type="PANTHER" id="PTHR23048">
    <property type="entry name" value="MYOSIN LIGHT CHAIN 1, 3"/>
    <property type="match status" value="1"/>
</dbReference>
<evidence type="ECO:0000256" key="1">
    <source>
        <dbReference type="ARBA" id="ARBA00022737"/>
    </source>
</evidence>
<dbReference type="PANTHER" id="PTHR23048:SF0">
    <property type="entry name" value="CALMODULIN LIKE 3"/>
    <property type="match status" value="1"/>
</dbReference>
<evidence type="ECO:0000256" key="2">
    <source>
        <dbReference type="SAM" id="MobiDB-lite"/>
    </source>
</evidence>
<evidence type="ECO:0000313" key="4">
    <source>
        <dbReference type="Proteomes" id="UP000708208"/>
    </source>
</evidence>
<evidence type="ECO:0000313" key="3">
    <source>
        <dbReference type="EMBL" id="CAG7717350.1"/>
    </source>
</evidence>
<accession>A0A8J2JHZ7</accession>
<reference evidence="3" key="1">
    <citation type="submission" date="2021-06" db="EMBL/GenBank/DDBJ databases">
        <authorList>
            <person name="Hodson N. C."/>
            <person name="Mongue J. A."/>
            <person name="Jaron S. K."/>
        </authorList>
    </citation>
    <scope>NUCLEOTIDE SEQUENCE</scope>
</reference>
<proteinExistence type="predicted"/>
<dbReference type="InterPro" id="IPR050230">
    <property type="entry name" value="CALM/Myosin/TropC-like"/>
</dbReference>
<keyword evidence="4" id="KW-1185">Reference proteome</keyword>
<comment type="caution">
    <text evidence="3">The sequence shown here is derived from an EMBL/GenBank/DDBJ whole genome shotgun (WGS) entry which is preliminary data.</text>
</comment>
<sequence length="190" mass="22505">MAKFFREDEIEEYRQCFFFHVGQDGRGSERTPALKQDELKFAMRSLGLCPTLDEVRKYTKTHGGKVTFAEFLEVLYKHKQFEQIPDDILEGFRIHDANGKQTLPEKDVRWMLQNYGEKLTRQEVDQLFREGKAVSNGVVQYNAFIENICTPRETQVQRQVEPAMQQQNRPVPNYRMNNSKFNFQEPRPDY</sequence>
<evidence type="ECO:0008006" key="5">
    <source>
        <dbReference type="Google" id="ProtNLM"/>
    </source>
</evidence>
<dbReference type="FunFam" id="1.10.238.10:FF:000178">
    <property type="entry name" value="Calmodulin-2 A"/>
    <property type="match status" value="1"/>
</dbReference>
<protein>
    <recommendedName>
        <fullName evidence="5">Calmodulin</fullName>
    </recommendedName>
</protein>
<dbReference type="AlphaFoldDB" id="A0A8J2JHZ7"/>
<dbReference type="EMBL" id="CAJVCH010045123">
    <property type="protein sequence ID" value="CAG7717350.1"/>
    <property type="molecule type" value="Genomic_DNA"/>
</dbReference>
<feature type="region of interest" description="Disordered" evidence="2">
    <location>
        <begin position="163"/>
        <end position="190"/>
    </location>
</feature>
<name>A0A8J2JHZ7_9HEXA</name>
<dbReference type="GO" id="GO:0016460">
    <property type="term" value="C:myosin II complex"/>
    <property type="evidence" value="ECO:0007669"/>
    <property type="project" value="TreeGrafter"/>
</dbReference>
<gene>
    <name evidence="3" type="ORF">AFUS01_LOCUS6811</name>
</gene>
<feature type="compositionally biased region" description="Polar residues" evidence="2">
    <location>
        <begin position="163"/>
        <end position="182"/>
    </location>
</feature>
<dbReference type="OrthoDB" id="435273at2759"/>
<dbReference type="Proteomes" id="UP000708208">
    <property type="component" value="Unassembled WGS sequence"/>
</dbReference>
<keyword evidence="1" id="KW-0677">Repeat</keyword>